<proteinExistence type="predicted"/>
<feature type="signal peptide" evidence="1">
    <location>
        <begin position="1"/>
        <end position="26"/>
    </location>
</feature>
<keyword evidence="1" id="KW-0732">Signal</keyword>
<protein>
    <submittedName>
        <fullName evidence="2">Porin</fullName>
    </submittedName>
</protein>
<accession>A0AAX1F1E9</accession>
<name>A0AAX1F1E9_9PROT</name>
<evidence type="ECO:0000313" key="3">
    <source>
        <dbReference type="Proteomes" id="UP000314901"/>
    </source>
</evidence>
<dbReference type="InterPro" id="IPR023614">
    <property type="entry name" value="Porin_dom_sf"/>
</dbReference>
<evidence type="ECO:0000256" key="1">
    <source>
        <dbReference type="SAM" id="SignalP"/>
    </source>
</evidence>
<dbReference type="Gene3D" id="2.40.160.10">
    <property type="entry name" value="Porin"/>
    <property type="match status" value="1"/>
</dbReference>
<reference evidence="2 3" key="1">
    <citation type="journal article" date="2019" name="ISME J.">
        <title>Evolution in action: habitat transition from sediment to the pelagial leads to genome streamlining in Methylophilaceae.</title>
        <authorList>
            <person name="Salcher M."/>
            <person name="Schaefle D."/>
            <person name="Kaspar M."/>
            <person name="Neuenschwander S.M."/>
            <person name="Ghai R."/>
        </authorList>
    </citation>
    <scope>NUCLEOTIDE SEQUENCE [LARGE SCALE GENOMIC DNA]</scope>
    <source>
        <strain evidence="2 3">MMS-RVI-51</strain>
    </source>
</reference>
<dbReference type="AlphaFoldDB" id="A0AAX1F1E9"/>
<gene>
    <name evidence="2" type="ORF">FIT94_05910</name>
</gene>
<dbReference type="KEGG" id="muv:FIT94_05910"/>
<sequence length="446" mass="45353">MFCQLRLAYRKTAAGAIFAAASAAQAGIVIPAGDWTLDVSGNVNAYNIYSQSKGTATVAGGLSGAGTATKDVTTSGMQNGLLPNFLSIGASTRQNDLDVAFVISLQPGTGATNSLAQVGSAGNAGLNNRQAFMTFGDKSWGSVKLGKDLGVFASDAILNDMTLLGVGATLGGSTSAGNTTLGRIGTGYIYAEWKPQITYTTPNMSGFQATVGISQAMTAGSLANSTLTATSTIDANGVVSAGASTGRILSKTGAAQSNPAYEGKISYSFAANDVTGKVWVSGLAQRAGVSANDEKTVYVGDIGANVNAAGFGLTGYYYAGQGIGTTGQMLDGYSAFNGNARDSDGGYVQATYVLPTKTKVGVSWGISNLDLASGENNTVASYSSSTVASASAGVLVKENEMWTAGIYHPLTKHLNLVGEYSHLKSTNQANAENKTNVGSVGAILFF</sequence>
<dbReference type="Proteomes" id="UP000314901">
    <property type="component" value="Chromosome"/>
</dbReference>
<evidence type="ECO:0000313" key="2">
    <source>
        <dbReference type="EMBL" id="QDC41571.1"/>
    </source>
</evidence>
<dbReference type="EMBL" id="CP040953">
    <property type="protein sequence ID" value="QDC41571.1"/>
    <property type="molecule type" value="Genomic_DNA"/>
</dbReference>
<organism evidence="2 3">
    <name type="scientific">Candidatus Methylopumilus universalis</name>
    <dbReference type="NCBI Taxonomy" id="2588536"/>
    <lineage>
        <taxon>Bacteria</taxon>
        <taxon>Pseudomonadati</taxon>
        <taxon>Pseudomonadota</taxon>
        <taxon>Betaproteobacteria</taxon>
        <taxon>Nitrosomonadales</taxon>
        <taxon>Methylophilaceae</taxon>
        <taxon>Candidatus Methylopumilus</taxon>
    </lineage>
</organism>
<dbReference type="SUPFAM" id="SSF56935">
    <property type="entry name" value="Porins"/>
    <property type="match status" value="1"/>
</dbReference>
<feature type="chain" id="PRO_5043993266" evidence="1">
    <location>
        <begin position="27"/>
        <end position="446"/>
    </location>
</feature>